<dbReference type="SMART" id="SM00028">
    <property type="entry name" value="TPR"/>
    <property type="match status" value="8"/>
</dbReference>
<dbReference type="PANTHER" id="PTHR14027:SF2">
    <property type="entry name" value="RNA POLYMERASE-ASSOCIATED PROTEIN CTR9 HOMOLOG"/>
    <property type="match status" value="1"/>
</dbReference>
<evidence type="ECO:0000313" key="6">
    <source>
        <dbReference type="EMBL" id="KAI9638472.1"/>
    </source>
</evidence>
<sequence>MAEATEPQGRMVAIVGAAGVQTEIDLDTLGDEDIAEVIPELLADYSAECKDWTLFAGEHWKCKRWDRAEELLVKAIQQFAGGLGRPPDFLALVRLHSMLAHFHLARARSAPRAILPHAKYDKLKPQHLKDFHYTEAAANLNKADQAHQSSGGSADDEPSPLALGKIILHLARGNPTLAQPLVTRQLQKQPSNLIALLAQARLMFARRMHDKALEIYQRLLAVAPEMSPDPRIGLGLSLWMLGDKGRARLAWNRALKRDPGSWPSLLLLGLADFNTARDPLVPQSERLTSEASGVSFVQQAFKLNNQATASALALASIAGSSGRLEQASKLAERAIQYSDNKRHTVLSNAERGRLGFVAGDVADAGPFIAAAKSEDAGGVNFLAELTLGQIAIKNGNLREALNFIEQTAKRLNGAGPLEYTVLHACLLNYPHPGMTPDELCGNRATARRMLTELHKQVSSASSESDWAKLRGVGTDVDIFLDLAKMWQDESIDVAVGAYQTAVSVGVDHEGDKDGKVDMKAVKIGSNLGALYALQGNLEGAEARYQEALQKIAGESGGEAEMMRTVLAFNLGRAYEEEGEVVKASQWYKDVLRQHPEHMESKVRLAAIAASQGRNVDAHNLLKECLRSDEASLPLRSAYTHFLISIGSHKEALAFTSQTLKFERADVYTFCALGWIHYTVAREAKSSAELADRSKQYLRSAEAYERALVLDPKCAMAAQGLAIALAEDTLALKGTAPPVGSAEDLKLKMRLAGQALGVLGRINDSVPDGSTSVNMGHCYFVRGEEEKAIQAYEAAETRFKGRNVPNLLYLSRTWYASANRDSNYSAMGKALSYAQKALHIQPSDRAILYNIAMIQQKSVEMLLSLHPSKRTLEELQTAMLHAQQAGNTFRALASDTTSALPYDKELANQRASYGDGVLRKAPEQIARQEAYESEAAARVEEVRKVRAEEQAKIQAAEDVRRAQLEEQAAILAERRRVQQEEARAWAEEVAARQADEVAGKASRADKAADRKRRKEAGEDVDEDKPRRKRGTGSKKGRKGRGKSEVDSSDEESGRSRSGTAGAGAGAEEDGVDPEVRRRNRLEKIKADRKKKQKKREDPDEGGGRSKRAQDSNKFKSKAFIEDSDEEMGDDDDEDAREVSAPALTDEAGDGDDDGGDGEQEQERVQSPSRSATPATPATPAIPTEADVAQGSGADGGAGVLRQAEDGGMEVDE</sequence>
<feature type="repeat" description="TPR" evidence="3">
    <location>
        <begin position="564"/>
        <end position="597"/>
    </location>
</feature>
<dbReference type="InterPro" id="IPR031101">
    <property type="entry name" value="Ctr9"/>
</dbReference>
<feature type="compositionally biased region" description="Basic residues" evidence="5">
    <location>
        <begin position="1025"/>
        <end position="1039"/>
    </location>
</feature>
<reference evidence="6" key="1">
    <citation type="journal article" date="2022" name="G3 (Bethesda)">
        <title>High quality genome of the basidiomycete yeast Dioszegia hungarica PDD-24b-2 isolated from cloud water.</title>
        <authorList>
            <person name="Jarrige D."/>
            <person name="Haridas S."/>
            <person name="Bleykasten-Grosshans C."/>
            <person name="Joly M."/>
            <person name="Nadalig T."/>
            <person name="Sancelme M."/>
            <person name="Vuilleumier S."/>
            <person name="Grigoriev I.V."/>
            <person name="Amato P."/>
            <person name="Bringel F."/>
        </authorList>
    </citation>
    <scope>NUCLEOTIDE SEQUENCE</scope>
    <source>
        <strain evidence="6">PDD-24b-2</strain>
    </source>
</reference>
<dbReference type="Pfam" id="PF13432">
    <property type="entry name" value="TPR_16"/>
    <property type="match status" value="1"/>
</dbReference>
<dbReference type="RefSeq" id="XP_052948249.1">
    <property type="nucleotide sequence ID" value="XM_053092187.1"/>
</dbReference>
<keyword evidence="7" id="KW-1185">Reference proteome</keyword>
<feature type="compositionally biased region" description="Basic and acidic residues" evidence="5">
    <location>
        <begin position="1093"/>
        <end position="1112"/>
    </location>
</feature>
<accession>A0AA38LW16</accession>
<feature type="compositionally biased region" description="Acidic residues" evidence="5">
    <location>
        <begin position="1145"/>
        <end position="1158"/>
    </location>
</feature>
<keyword evidence="6" id="KW-0648">Protein biosynthesis</keyword>
<name>A0AA38LW16_9TREE</name>
<dbReference type="InterPro" id="IPR019734">
    <property type="entry name" value="TPR_rpt"/>
</dbReference>
<feature type="compositionally biased region" description="Basic and acidic residues" evidence="5">
    <location>
        <begin position="1072"/>
        <end position="1084"/>
    </location>
</feature>
<evidence type="ECO:0000313" key="7">
    <source>
        <dbReference type="Proteomes" id="UP001164286"/>
    </source>
</evidence>
<keyword evidence="1" id="KW-0677">Repeat</keyword>
<protein>
    <submittedName>
        <fullName evidence="6">Pol II transcription elongation factor</fullName>
    </submittedName>
</protein>
<dbReference type="GO" id="GO:0016593">
    <property type="term" value="C:Cdc73/Paf1 complex"/>
    <property type="evidence" value="ECO:0007669"/>
    <property type="project" value="TreeGrafter"/>
</dbReference>
<dbReference type="Proteomes" id="UP001164286">
    <property type="component" value="Unassembled WGS sequence"/>
</dbReference>
<comment type="caution">
    <text evidence="6">The sequence shown here is derived from an EMBL/GenBank/DDBJ whole genome shotgun (WGS) entry which is preliminary data.</text>
</comment>
<evidence type="ECO:0000256" key="4">
    <source>
        <dbReference type="SAM" id="Coils"/>
    </source>
</evidence>
<dbReference type="GeneID" id="77731392"/>
<dbReference type="GO" id="GO:0000993">
    <property type="term" value="F:RNA polymerase II complex binding"/>
    <property type="evidence" value="ECO:0007669"/>
    <property type="project" value="TreeGrafter"/>
</dbReference>
<keyword evidence="2 3" id="KW-0802">TPR repeat</keyword>
<dbReference type="GO" id="GO:0006368">
    <property type="term" value="P:transcription elongation by RNA polymerase II"/>
    <property type="evidence" value="ECO:0007669"/>
    <property type="project" value="TreeGrafter"/>
</dbReference>
<feature type="coiled-coil region" evidence="4">
    <location>
        <begin position="938"/>
        <end position="980"/>
    </location>
</feature>
<feature type="region of interest" description="Disordered" evidence="5">
    <location>
        <begin position="989"/>
        <end position="1211"/>
    </location>
</feature>
<dbReference type="GO" id="GO:0006355">
    <property type="term" value="P:regulation of DNA-templated transcription"/>
    <property type="evidence" value="ECO:0007669"/>
    <property type="project" value="InterPro"/>
</dbReference>
<dbReference type="EMBL" id="JAKWFO010000003">
    <property type="protein sequence ID" value="KAI9638472.1"/>
    <property type="molecule type" value="Genomic_DNA"/>
</dbReference>
<evidence type="ECO:0000256" key="2">
    <source>
        <dbReference type="ARBA" id="ARBA00022803"/>
    </source>
</evidence>
<keyword evidence="4" id="KW-0175">Coiled coil</keyword>
<keyword evidence="6" id="KW-0251">Elongation factor</keyword>
<feature type="compositionally biased region" description="Low complexity" evidence="5">
    <location>
        <begin position="1170"/>
        <end position="1182"/>
    </location>
</feature>
<evidence type="ECO:0000256" key="5">
    <source>
        <dbReference type="SAM" id="MobiDB-lite"/>
    </source>
</evidence>
<dbReference type="InterPro" id="IPR011990">
    <property type="entry name" value="TPR-like_helical_dom_sf"/>
</dbReference>
<dbReference type="PROSITE" id="PS50005">
    <property type="entry name" value="TPR"/>
    <property type="match status" value="1"/>
</dbReference>
<gene>
    <name evidence="6" type="ORF">MKK02DRAFT_42865</name>
</gene>
<dbReference type="AlphaFoldDB" id="A0AA38LW16"/>
<dbReference type="Gene3D" id="1.25.40.10">
    <property type="entry name" value="Tetratricopeptide repeat domain"/>
    <property type="match status" value="4"/>
</dbReference>
<dbReference type="SUPFAM" id="SSF48452">
    <property type="entry name" value="TPR-like"/>
    <property type="match status" value="2"/>
</dbReference>
<evidence type="ECO:0000256" key="1">
    <source>
        <dbReference type="ARBA" id="ARBA00022737"/>
    </source>
</evidence>
<proteinExistence type="predicted"/>
<dbReference type="PANTHER" id="PTHR14027">
    <property type="entry name" value="RNA POLYMERASE-ASSOCIATED PROTEIN CTR9"/>
    <property type="match status" value="1"/>
</dbReference>
<feature type="compositionally biased region" description="Basic and acidic residues" evidence="5">
    <location>
        <begin position="989"/>
        <end position="1007"/>
    </location>
</feature>
<dbReference type="GO" id="GO:0003746">
    <property type="term" value="F:translation elongation factor activity"/>
    <property type="evidence" value="ECO:0007669"/>
    <property type="project" value="UniProtKB-KW"/>
</dbReference>
<feature type="compositionally biased region" description="Acidic residues" evidence="5">
    <location>
        <begin position="1120"/>
        <end position="1134"/>
    </location>
</feature>
<evidence type="ECO:0000256" key="3">
    <source>
        <dbReference type="PROSITE-ProRule" id="PRU00339"/>
    </source>
</evidence>
<organism evidence="6 7">
    <name type="scientific">Dioszegia hungarica</name>
    <dbReference type="NCBI Taxonomy" id="4972"/>
    <lineage>
        <taxon>Eukaryota</taxon>
        <taxon>Fungi</taxon>
        <taxon>Dikarya</taxon>
        <taxon>Basidiomycota</taxon>
        <taxon>Agaricomycotina</taxon>
        <taxon>Tremellomycetes</taxon>
        <taxon>Tremellales</taxon>
        <taxon>Bulleribasidiaceae</taxon>
        <taxon>Dioszegia</taxon>
    </lineage>
</organism>